<dbReference type="GO" id="GO:0036370">
    <property type="term" value="F:D-alanyl carrier activity"/>
    <property type="evidence" value="ECO:0007669"/>
    <property type="project" value="UniProtKB-UniRule"/>
</dbReference>
<dbReference type="NCBIfam" id="NF003464">
    <property type="entry name" value="PRK05087.1"/>
    <property type="match status" value="1"/>
</dbReference>
<dbReference type="Gene3D" id="1.10.1200.10">
    <property type="entry name" value="ACP-like"/>
    <property type="match status" value="1"/>
</dbReference>
<sequence>MMDNVKETVISILNDLTGEDFSDNLDENLYDSALLDSMGTVQLLLELQDQLGINAPVSEFDRNEWDTPAKIIAKVEEMQQ</sequence>
<dbReference type="GO" id="GO:0071555">
    <property type="term" value="P:cell wall organization"/>
    <property type="evidence" value="ECO:0007669"/>
    <property type="project" value="UniProtKB-KW"/>
</dbReference>
<dbReference type="EMBL" id="AZEB01000007">
    <property type="protein sequence ID" value="KRL22421.1"/>
    <property type="molecule type" value="Genomic_DNA"/>
</dbReference>
<accession>A0A0R1NXC6</accession>
<dbReference type="PATRIC" id="fig|1423766.4.peg.2665"/>
<dbReference type="Pfam" id="PF00550">
    <property type="entry name" value="PP-binding"/>
    <property type="match status" value="1"/>
</dbReference>
<evidence type="ECO:0000256" key="4">
    <source>
        <dbReference type="ARBA" id="ARBA00023316"/>
    </source>
</evidence>
<dbReference type="GO" id="GO:0070395">
    <property type="term" value="P:lipoteichoic acid biosynthetic process"/>
    <property type="evidence" value="ECO:0007669"/>
    <property type="project" value="UniProtKB-UniRule"/>
</dbReference>
<evidence type="ECO:0000256" key="1">
    <source>
        <dbReference type="ARBA" id="ARBA00022450"/>
    </source>
</evidence>
<organism evidence="7 8">
    <name type="scientific">Lentilactobacillus kisonensis DSM 19906 = JCM 15041</name>
    <dbReference type="NCBI Taxonomy" id="1423766"/>
    <lineage>
        <taxon>Bacteria</taxon>
        <taxon>Bacillati</taxon>
        <taxon>Bacillota</taxon>
        <taxon>Bacilli</taxon>
        <taxon>Lactobacillales</taxon>
        <taxon>Lactobacillaceae</taxon>
        <taxon>Lentilactobacillus</taxon>
    </lineage>
</organism>
<comment type="pathway">
    <text evidence="5">Cell wall biogenesis; lipoteichoic acid biosynthesis.</text>
</comment>
<evidence type="ECO:0000256" key="5">
    <source>
        <dbReference type="HAMAP-Rule" id="MF_00565"/>
    </source>
</evidence>
<dbReference type="GO" id="GO:0005737">
    <property type="term" value="C:cytoplasm"/>
    <property type="evidence" value="ECO:0007669"/>
    <property type="project" value="UniProtKB-SubCell"/>
</dbReference>
<evidence type="ECO:0000256" key="2">
    <source>
        <dbReference type="ARBA" id="ARBA00022490"/>
    </source>
</evidence>
<dbReference type="SUPFAM" id="SSF47336">
    <property type="entry name" value="ACP-like"/>
    <property type="match status" value="1"/>
</dbReference>
<comment type="similarity">
    <text evidence="5">Belongs to the DltC family.</text>
</comment>
<evidence type="ECO:0000256" key="3">
    <source>
        <dbReference type="ARBA" id="ARBA00022553"/>
    </source>
</evidence>
<feature type="domain" description="Carrier" evidence="6">
    <location>
        <begin position="1"/>
        <end position="79"/>
    </location>
</feature>
<protein>
    <recommendedName>
        <fullName evidence="5">D-alanyl carrier protein</fullName>
        <shortName evidence="5">DCP</shortName>
    </recommendedName>
    <alternativeName>
        <fullName evidence="5">D-alanine--poly(phosphoribitol) ligase subunit 2</fullName>
    </alternativeName>
</protein>
<keyword evidence="8" id="KW-1185">Reference proteome</keyword>
<dbReference type="InterPro" id="IPR036736">
    <property type="entry name" value="ACP-like_sf"/>
</dbReference>
<keyword evidence="4 5" id="KW-0961">Cell wall biogenesis/degradation</keyword>
<comment type="caution">
    <text evidence="7">The sequence shown here is derived from an EMBL/GenBank/DDBJ whole genome shotgun (WGS) entry which is preliminary data.</text>
</comment>
<proteinExistence type="inferred from homology"/>
<dbReference type="InterPro" id="IPR003230">
    <property type="entry name" value="DltC"/>
</dbReference>
<dbReference type="AlphaFoldDB" id="A0A0R1NXC6"/>
<dbReference type="PROSITE" id="PS50075">
    <property type="entry name" value="CARRIER"/>
    <property type="match status" value="1"/>
</dbReference>
<name>A0A0R1NXC6_9LACO</name>
<comment type="subcellular location">
    <subcellularLocation>
        <location evidence="5">Cytoplasm</location>
    </subcellularLocation>
</comment>
<keyword evidence="3 5" id="KW-0597">Phosphoprotein</keyword>
<dbReference type="GO" id="GO:0016874">
    <property type="term" value="F:ligase activity"/>
    <property type="evidence" value="ECO:0007669"/>
    <property type="project" value="UniProtKB-KW"/>
</dbReference>
<dbReference type="Proteomes" id="UP000051439">
    <property type="component" value="Unassembled WGS sequence"/>
</dbReference>
<comment type="PTM">
    <text evidence="5">4'-phosphopantetheine is transferred from CoA to a specific serine of apo-DCP.</text>
</comment>
<comment type="function">
    <text evidence="5">Carrier protein involved in the D-alanylation of lipoteichoic acid (LTA). The loading of thioester-linked D-alanine onto DltC is catalyzed by D-alanine--D-alanyl carrier protein ligase DltA. The DltC-carried D-alanyl group is further transferred to cell membrane phosphatidylglycerol (PG) by forming an ester bond, probably catalyzed by DltD. D-alanylation of LTA plays an important role in modulating the properties of the cell wall in Gram-positive bacteria, influencing the net charge of the cell wall.</text>
</comment>
<keyword evidence="1 5" id="KW-0596">Phosphopantetheine</keyword>
<evidence type="ECO:0000313" key="7">
    <source>
        <dbReference type="EMBL" id="KRL22421.1"/>
    </source>
</evidence>
<evidence type="ECO:0000313" key="8">
    <source>
        <dbReference type="Proteomes" id="UP000051439"/>
    </source>
</evidence>
<evidence type="ECO:0000259" key="6">
    <source>
        <dbReference type="PROSITE" id="PS50075"/>
    </source>
</evidence>
<gene>
    <name evidence="5" type="primary">dltC</name>
    <name evidence="7" type="ORF">FC98_GL002556</name>
</gene>
<dbReference type="HAMAP" id="MF_00565">
    <property type="entry name" value="DltC"/>
    <property type="match status" value="1"/>
</dbReference>
<feature type="modified residue" description="O-(pantetheine 4'-phosphoryl)serine" evidence="5">
    <location>
        <position position="37"/>
    </location>
</feature>
<reference evidence="7 8" key="1">
    <citation type="journal article" date="2015" name="Genome Announc.">
        <title>Expanding the biotechnology potential of lactobacilli through comparative genomics of 213 strains and associated genera.</title>
        <authorList>
            <person name="Sun Z."/>
            <person name="Harris H.M."/>
            <person name="McCann A."/>
            <person name="Guo C."/>
            <person name="Argimon S."/>
            <person name="Zhang W."/>
            <person name="Yang X."/>
            <person name="Jeffery I.B."/>
            <person name="Cooney J.C."/>
            <person name="Kagawa T.F."/>
            <person name="Liu W."/>
            <person name="Song Y."/>
            <person name="Salvetti E."/>
            <person name="Wrobel A."/>
            <person name="Rasinkangas P."/>
            <person name="Parkhill J."/>
            <person name="Rea M.C."/>
            <person name="O'Sullivan O."/>
            <person name="Ritari J."/>
            <person name="Douillard F.P."/>
            <person name="Paul Ross R."/>
            <person name="Yang R."/>
            <person name="Briner A.E."/>
            <person name="Felis G.E."/>
            <person name="de Vos W.M."/>
            <person name="Barrangou R."/>
            <person name="Klaenhammer T.R."/>
            <person name="Caufield P.W."/>
            <person name="Cui Y."/>
            <person name="Zhang H."/>
            <person name="O'Toole P.W."/>
        </authorList>
    </citation>
    <scope>NUCLEOTIDE SEQUENCE [LARGE SCALE GENOMIC DNA]</scope>
    <source>
        <strain evidence="7 8">DSM 19906</strain>
    </source>
</reference>
<keyword evidence="7" id="KW-0436">Ligase</keyword>
<dbReference type="NCBIfam" id="TIGR01688">
    <property type="entry name" value="dltC"/>
    <property type="match status" value="1"/>
</dbReference>
<dbReference type="UniPathway" id="UPA00556"/>
<keyword evidence="2 5" id="KW-0963">Cytoplasm</keyword>
<dbReference type="InterPro" id="IPR009081">
    <property type="entry name" value="PP-bd_ACP"/>
</dbReference>